<keyword evidence="2" id="KW-1185">Reference proteome</keyword>
<protein>
    <submittedName>
        <fullName evidence="1">Polyketide cyclase</fullName>
    </submittedName>
</protein>
<dbReference type="EMBL" id="CP035467">
    <property type="protein sequence ID" value="QCW83461.1"/>
    <property type="molecule type" value="Genomic_DNA"/>
</dbReference>
<dbReference type="OrthoDB" id="953281at2"/>
<evidence type="ECO:0000313" key="1">
    <source>
        <dbReference type="EMBL" id="QCW83461.1"/>
    </source>
</evidence>
<accession>A0A4P9USU3</accession>
<sequence length="154" mass="17780">MFGFTSDHSASGTASTIINKPVDDVFNFIGVDFFKNYHRWSPEVIECELLSDPPLRLNSLARQVRIDQGQRSESTFKVTCFDPLSKLTFEGVSNPYRCFYDFKPGRTPEQTEVTFTFELLRLELFMLPFEKLIRIAVREGAIRTVRNLKTLIES</sequence>
<dbReference type="AlphaFoldDB" id="A0A4P9USU3"/>
<dbReference type="Pfam" id="PF10604">
    <property type="entry name" value="Polyketide_cyc2"/>
    <property type="match status" value="1"/>
</dbReference>
<dbReference type="SUPFAM" id="SSF55961">
    <property type="entry name" value="Bet v1-like"/>
    <property type="match status" value="1"/>
</dbReference>
<proteinExistence type="predicted"/>
<gene>
    <name evidence="1" type="ORF">EQU24_15320</name>
</gene>
<dbReference type="InterPro" id="IPR019587">
    <property type="entry name" value="Polyketide_cyclase/dehydratase"/>
</dbReference>
<organism evidence="1 2">
    <name type="scientific">Methylotuvimicrobium buryatense</name>
    <name type="common">Methylomicrobium buryatense</name>
    <dbReference type="NCBI Taxonomy" id="95641"/>
    <lineage>
        <taxon>Bacteria</taxon>
        <taxon>Pseudomonadati</taxon>
        <taxon>Pseudomonadota</taxon>
        <taxon>Gammaproteobacteria</taxon>
        <taxon>Methylococcales</taxon>
        <taxon>Methylococcaceae</taxon>
        <taxon>Methylotuvimicrobium</taxon>
    </lineage>
</organism>
<reference evidence="2" key="1">
    <citation type="journal article" date="2019" name="J. Bacteriol.">
        <title>A Mutagenic Screen Identifies a TonB-Dependent Receptor Required for the Lanthanide Metal Switch in the Type I Methanotroph 'Methylotuvimicrobium buryatense' 5GB1C.</title>
        <authorList>
            <person name="Groom J.D."/>
            <person name="Ford S.M."/>
            <person name="Pesesky M.W."/>
            <person name="Lidstrom M.E."/>
        </authorList>
    </citation>
    <scope>NUCLEOTIDE SEQUENCE [LARGE SCALE GENOMIC DNA]</scope>
    <source>
        <strain evidence="2">5GB1C</strain>
    </source>
</reference>
<dbReference type="RefSeq" id="WP_017842759.1">
    <property type="nucleotide sequence ID" value="NZ_CP035467.1"/>
</dbReference>
<name>A0A4P9USU3_METBY</name>
<dbReference type="Proteomes" id="UP000305881">
    <property type="component" value="Chromosome"/>
</dbReference>
<dbReference type="KEGG" id="mbur:EQU24_15320"/>
<dbReference type="Gene3D" id="3.30.530.20">
    <property type="match status" value="1"/>
</dbReference>
<evidence type="ECO:0000313" key="2">
    <source>
        <dbReference type="Proteomes" id="UP000305881"/>
    </source>
</evidence>
<dbReference type="STRING" id="675511.GCA_000341735_04389"/>
<dbReference type="InterPro" id="IPR023393">
    <property type="entry name" value="START-like_dom_sf"/>
</dbReference>